<dbReference type="EMBL" id="JBHTEF010000001">
    <property type="protein sequence ID" value="MFC7579659.1"/>
    <property type="molecule type" value="Genomic_DNA"/>
</dbReference>
<evidence type="ECO:0000259" key="1">
    <source>
        <dbReference type="Pfam" id="PF12146"/>
    </source>
</evidence>
<keyword evidence="2" id="KW-0378">Hydrolase</keyword>
<protein>
    <submittedName>
        <fullName evidence="2">Alpha/beta hydrolase</fullName>
    </submittedName>
</protein>
<dbReference type="InterPro" id="IPR000073">
    <property type="entry name" value="AB_hydrolase_1"/>
</dbReference>
<dbReference type="InterPro" id="IPR022742">
    <property type="entry name" value="Hydrolase_4"/>
</dbReference>
<dbReference type="Pfam" id="PF12146">
    <property type="entry name" value="Hydrolase_4"/>
    <property type="match status" value="1"/>
</dbReference>
<dbReference type="PANTHER" id="PTHR11614">
    <property type="entry name" value="PHOSPHOLIPASE-RELATED"/>
    <property type="match status" value="1"/>
</dbReference>
<feature type="domain" description="Serine aminopeptidase S33" evidence="1">
    <location>
        <begin position="12"/>
        <end position="246"/>
    </location>
</feature>
<comment type="caution">
    <text evidence="2">The sequence shown here is derived from an EMBL/GenBank/DDBJ whole genome shotgun (WGS) entry which is preliminary data.</text>
</comment>
<dbReference type="RefSeq" id="WP_380971070.1">
    <property type="nucleotide sequence ID" value="NZ_JBHTEF010000001.1"/>
</dbReference>
<organism evidence="2 4">
    <name type="scientific">Schaalia naturae</name>
    <dbReference type="NCBI Taxonomy" id="635203"/>
    <lineage>
        <taxon>Bacteria</taxon>
        <taxon>Bacillati</taxon>
        <taxon>Actinomycetota</taxon>
        <taxon>Actinomycetes</taxon>
        <taxon>Actinomycetales</taxon>
        <taxon>Actinomycetaceae</taxon>
        <taxon>Schaalia</taxon>
    </lineage>
</organism>
<evidence type="ECO:0000313" key="3">
    <source>
        <dbReference type="EMBL" id="MFC7582249.1"/>
    </source>
</evidence>
<reference evidence="2" key="3">
    <citation type="submission" date="2024-09" db="EMBL/GenBank/DDBJ databases">
        <authorList>
            <person name="Sun Q."/>
            <person name="Mori K."/>
        </authorList>
    </citation>
    <scope>NUCLEOTIDE SEQUENCE</scope>
    <source>
        <strain evidence="2">CCUG 56698</strain>
    </source>
</reference>
<proteinExistence type="predicted"/>
<reference evidence="2" key="1">
    <citation type="journal article" date="2014" name="Int. J. Syst. Evol. Microbiol.">
        <title>Complete genome of a new Firmicutes species belonging to the dominant human colonic microbiota ('Ruminococcus bicirculans') reveals two chromosomes and a selective capacity to utilize plant glucans.</title>
        <authorList>
            <consortium name="NISC Comparative Sequencing Program"/>
            <person name="Wegmann U."/>
            <person name="Louis P."/>
            <person name="Goesmann A."/>
            <person name="Henrissat B."/>
            <person name="Duncan S.H."/>
            <person name="Flint H.J."/>
        </authorList>
    </citation>
    <scope>NUCLEOTIDE SEQUENCE</scope>
    <source>
        <strain evidence="2">CCUG 56698</strain>
    </source>
</reference>
<reference evidence="4" key="2">
    <citation type="journal article" date="2019" name="Int. J. Syst. Evol. Microbiol.">
        <title>The Global Catalogue of Microorganisms (GCM) 10K type strain sequencing project: providing services to taxonomists for standard genome sequencing and annotation.</title>
        <authorList>
            <consortium name="The Broad Institute Genomics Platform"/>
            <consortium name="The Broad Institute Genome Sequencing Center for Infectious Disease"/>
            <person name="Wu L."/>
            <person name="Ma J."/>
        </authorList>
    </citation>
    <scope>NUCLEOTIDE SEQUENCE [LARGE SCALE GENOMIC DNA]</scope>
    <source>
        <strain evidence="4">CCUG 56698</strain>
    </source>
</reference>
<dbReference type="Gene3D" id="3.40.50.1820">
    <property type="entry name" value="alpha/beta hydrolase"/>
    <property type="match status" value="1"/>
</dbReference>
<dbReference type="InterPro" id="IPR051044">
    <property type="entry name" value="MAG_DAG_Lipase"/>
</dbReference>
<dbReference type="GO" id="GO:0016787">
    <property type="term" value="F:hydrolase activity"/>
    <property type="evidence" value="ECO:0007669"/>
    <property type="project" value="UniProtKB-KW"/>
</dbReference>
<gene>
    <name evidence="2" type="ORF">ACFQWG_00210</name>
    <name evidence="3" type="ORF">ACFQWG_13730</name>
</gene>
<dbReference type="SUPFAM" id="SSF53474">
    <property type="entry name" value="alpha/beta-Hydrolases"/>
    <property type="match status" value="1"/>
</dbReference>
<evidence type="ECO:0000313" key="2">
    <source>
        <dbReference type="EMBL" id="MFC7579659.1"/>
    </source>
</evidence>
<dbReference type="EMBL" id="JBHTEF010000001">
    <property type="protein sequence ID" value="MFC7582249.1"/>
    <property type="molecule type" value="Genomic_DNA"/>
</dbReference>
<dbReference type="PRINTS" id="PR00111">
    <property type="entry name" value="ABHYDROLASE"/>
</dbReference>
<dbReference type="Proteomes" id="UP001596527">
    <property type="component" value="Unassembled WGS sequence"/>
</dbReference>
<name>A0ABW2SHR6_9ACTO</name>
<accession>A0ABW2SHR6</accession>
<dbReference type="InterPro" id="IPR029058">
    <property type="entry name" value="AB_hydrolase_fold"/>
</dbReference>
<evidence type="ECO:0000313" key="4">
    <source>
        <dbReference type="Proteomes" id="UP001596527"/>
    </source>
</evidence>
<keyword evidence="4" id="KW-1185">Reference proteome</keyword>
<sequence length="261" mass="28154">MELQQHRASTGTPRGTVLITHGYAEHSGRYQRLVETLNAADYDVVAFDLPGHGTTPGPRARVDVGRLIAGHPTIRRRALEEARTPDLFLYGHSMGGAITAASTLLDPSHLRGTVLTGPALRPSPHVPVTLARALLPLARLAPWAPSARLDSRLISRSPSVVRAYLDDPLVTTGPVPLLTGITMTVQGDQVIRNAASLRTPTLIIHGGADALAGLDGSREFVEATRDVEIQLRVVDGAYHEVLNEPEGPALMQDIIMWLDRH</sequence>